<reference evidence="4 5" key="1">
    <citation type="submission" date="2016-09" db="EMBL/GenBank/DDBJ databases">
        <authorList>
            <person name="Capua I."/>
            <person name="De Benedictis P."/>
            <person name="Joannis T."/>
            <person name="Lombin L.H."/>
            <person name="Cattoli G."/>
        </authorList>
    </citation>
    <scope>NUCLEOTIDE SEQUENCE [LARGE SCALE GENOMIC DNA]</scope>
    <source>
        <strain evidence="4 5">GluBS11</strain>
    </source>
</reference>
<gene>
    <name evidence="4" type="ORF">SAMN05421730_101260</name>
</gene>
<dbReference type="PANTHER" id="PTHR36120:SF1">
    <property type="entry name" value="L-FUCOSE ISOMERASE C-TERMINAL DOMAIN-CONTAINING PROTEIN"/>
    <property type="match status" value="1"/>
</dbReference>
<dbReference type="Pfam" id="PF02952">
    <property type="entry name" value="Fucose_iso_C"/>
    <property type="match status" value="1"/>
</dbReference>
<dbReference type="RefSeq" id="WP_091233960.1">
    <property type="nucleotide sequence ID" value="NZ_FMKA01000012.1"/>
</dbReference>
<evidence type="ECO:0000259" key="3">
    <source>
        <dbReference type="Pfam" id="PF02952"/>
    </source>
</evidence>
<dbReference type="SUPFAM" id="SSF53743">
    <property type="entry name" value="FucI/AraA N-terminal and middle domains"/>
    <property type="match status" value="1"/>
</dbReference>
<dbReference type="InterPro" id="IPR009015">
    <property type="entry name" value="Fucose_isomerase_N/cen_sf"/>
</dbReference>
<evidence type="ECO:0000313" key="4">
    <source>
        <dbReference type="EMBL" id="SCP97639.1"/>
    </source>
</evidence>
<feature type="domain" description="L-fucose isomerase C-terminal" evidence="3">
    <location>
        <begin position="328"/>
        <end position="448"/>
    </location>
</feature>
<sequence length="450" mass="50727">MREGLNLGFVTTLSGRWPRELPEKRMKEYGEWIEKELPDINVIKTELLVDSPQAAGDAARRLKEKSVDMIVMLYGAFTGDDIPTILAENLEVPILLWAPNEPEFHKDDRLYANALVALTMNSASLKKLGYVCHPVYGSKEKEDIAARVINLIKAYDTVKKLKGTVLGLFGYRPTAFYNSSFSESLIRKTFGIRMEETDLKVVFDEMERIPEESCKADMAGMESAYDVSRLPDGHLENHSKLYLSLKKLMKDQKYDFASIKCWPEMGSLHTTPCAVLGRLADEGVNIGCEGDIDAELAQIVQHYLTGRPTFITDMINIDEEKNVMTFWHCGNAAASLRNPKYKFTIENHPLAGQGTAFYGALKEGKVTIARFCNIDDQYKLFLLRGEAMDMDRYTKGVMANIKVSSPVRSIVENILEEGIPHHYSIVWDDVADQMIEVCRMLGIKVVEIGT</sequence>
<dbReference type="PANTHER" id="PTHR36120">
    <property type="entry name" value="FUCOSE ISOMERASE"/>
    <property type="match status" value="1"/>
</dbReference>
<dbReference type="GO" id="GO:0005737">
    <property type="term" value="C:cytoplasm"/>
    <property type="evidence" value="ECO:0007669"/>
    <property type="project" value="InterPro"/>
</dbReference>
<name>A0A1D3TUA9_9FIRM</name>
<accession>A0A1D3TUA9</accession>
<evidence type="ECO:0000256" key="2">
    <source>
        <dbReference type="ARBA" id="ARBA00023277"/>
    </source>
</evidence>
<dbReference type="InterPro" id="IPR004216">
    <property type="entry name" value="Fuc/Ara_isomerase_C"/>
</dbReference>
<protein>
    <submittedName>
        <fullName evidence="4">L-fucose isomerase</fullName>
    </submittedName>
</protein>
<proteinExistence type="predicted"/>
<dbReference type="STRING" id="1619234.SAMN05421730_101260"/>
<evidence type="ECO:0000313" key="5">
    <source>
        <dbReference type="Proteomes" id="UP000199315"/>
    </source>
</evidence>
<keyword evidence="2" id="KW-0119">Carbohydrate metabolism</keyword>
<dbReference type="GO" id="GO:0008736">
    <property type="term" value="F:L-fucose isomerase activity"/>
    <property type="evidence" value="ECO:0007669"/>
    <property type="project" value="InterPro"/>
</dbReference>
<dbReference type="InterPro" id="IPR015888">
    <property type="entry name" value="Fuc_isomerase_C"/>
</dbReference>
<organism evidence="4 5">
    <name type="scientific">Anaerobium acetethylicum</name>
    <dbReference type="NCBI Taxonomy" id="1619234"/>
    <lineage>
        <taxon>Bacteria</taxon>
        <taxon>Bacillati</taxon>
        <taxon>Bacillota</taxon>
        <taxon>Clostridia</taxon>
        <taxon>Lachnospirales</taxon>
        <taxon>Lachnospiraceae</taxon>
        <taxon>Anaerobium</taxon>
    </lineage>
</organism>
<keyword evidence="1 4" id="KW-0413">Isomerase</keyword>
<dbReference type="Proteomes" id="UP000199315">
    <property type="component" value="Unassembled WGS sequence"/>
</dbReference>
<dbReference type="SUPFAM" id="SSF50443">
    <property type="entry name" value="FucI/AraA C-terminal domain-like"/>
    <property type="match status" value="1"/>
</dbReference>
<dbReference type="OrthoDB" id="5838738at2"/>
<dbReference type="AlphaFoldDB" id="A0A1D3TUA9"/>
<keyword evidence="5" id="KW-1185">Reference proteome</keyword>
<dbReference type="EMBL" id="FMKA01000012">
    <property type="protein sequence ID" value="SCP97639.1"/>
    <property type="molecule type" value="Genomic_DNA"/>
</dbReference>
<dbReference type="GO" id="GO:0006004">
    <property type="term" value="P:fucose metabolic process"/>
    <property type="evidence" value="ECO:0007669"/>
    <property type="project" value="InterPro"/>
</dbReference>
<evidence type="ECO:0000256" key="1">
    <source>
        <dbReference type="ARBA" id="ARBA00023235"/>
    </source>
</evidence>